<dbReference type="InterPro" id="IPR036063">
    <property type="entry name" value="Smr_dom_sf"/>
</dbReference>
<dbReference type="Gene3D" id="3.30.1370.110">
    <property type="match status" value="1"/>
</dbReference>
<feature type="domain" description="Smr" evidence="2">
    <location>
        <begin position="119"/>
        <end position="178"/>
    </location>
</feature>
<evidence type="ECO:0000259" key="2">
    <source>
        <dbReference type="Pfam" id="PF01713"/>
    </source>
</evidence>
<feature type="region of interest" description="Disordered" evidence="1">
    <location>
        <begin position="64"/>
        <end position="88"/>
    </location>
</feature>
<dbReference type="Pfam" id="PF01713">
    <property type="entry name" value="Smr"/>
    <property type="match status" value="1"/>
</dbReference>
<gene>
    <name evidence="3" type="ORF">M3P19_02170</name>
</gene>
<protein>
    <submittedName>
        <fullName evidence="3">DNA mismatch repair protein MutS</fullName>
    </submittedName>
</protein>
<proteinExistence type="predicted"/>
<dbReference type="EMBL" id="JAMFMA010000001">
    <property type="protein sequence ID" value="MCL6272793.1"/>
    <property type="molecule type" value="Genomic_DNA"/>
</dbReference>
<reference evidence="3 4" key="1">
    <citation type="submission" date="2022-05" db="EMBL/GenBank/DDBJ databases">
        <authorList>
            <person name="Park J.-S."/>
        </authorList>
    </citation>
    <scope>NUCLEOTIDE SEQUENCE [LARGE SCALE GENOMIC DNA]</scope>
    <source>
        <strain evidence="3 4">2012CJ35-5</strain>
    </source>
</reference>
<name>A0ABT0PN43_9FLAO</name>
<sequence>MSNTKFKIGDKVEVLDENITGYVDDLVGETVIVITEDGFPLSYQADELLLKKEGIKVSNYEASMVKKEKDRPSKKRTSTPKPKQRNAPKMEVDLHVHQLIKSTRGMSKFDIVNLQLDTAKRQLEFAIQRRIQKIVFIHGVGEGILKEELGYLFRKYEGIDWYDADYQKYGMGATEVYICQSANS</sequence>
<accession>A0ABT0PN43</accession>
<organism evidence="3 4">
    <name type="scientific">Flagellimonas spongiicola</name>
    <dbReference type="NCBI Taxonomy" id="2942208"/>
    <lineage>
        <taxon>Bacteria</taxon>
        <taxon>Pseudomonadati</taxon>
        <taxon>Bacteroidota</taxon>
        <taxon>Flavobacteriia</taxon>
        <taxon>Flavobacteriales</taxon>
        <taxon>Flavobacteriaceae</taxon>
        <taxon>Flagellimonas</taxon>
    </lineage>
</organism>
<evidence type="ECO:0000256" key="1">
    <source>
        <dbReference type="SAM" id="MobiDB-lite"/>
    </source>
</evidence>
<dbReference type="RefSeq" id="WP_249655977.1">
    <property type="nucleotide sequence ID" value="NZ_JAMFMA010000001.1"/>
</dbReference>
<feature type="compositionally biased region" description="Basic residues" evidence="1">
    <location>
        <begin position="72"/>
        <end position="86"/>
    </location>
</feature>
<evidence type="ECO:0000313" key="4">
    <source>
        <dbReference type="Proteomes" id="UP001203607"/>
    </source>
</evidence>
<keyword evidence="4" id="KW-1185">Reference proteome</keyword>
<evidence type="ECO:0000313" key="3">
    <source>
        <dbReference type="EMBL" id="MCL6272793.1"/>
    </source>
</evidence>
<comment type="caution">
    <text evidence="3">The sequence shown here is derived from an EMBL/GenBank/DDBJ whole genome shotgun (WGS) entry which is preliminary data.</text>
</comment>
<dbReference type="Proteomes" id="UP001203607">
    <property type="component" value="Unassembled WGS sequence"/>
</dbReference>
<dbReference type="InterPro" id="IPR002625">
    <property type="entry name" value="Smr_dom"/>
</dbReference>